<protein>
    <recommendedName>
        <fullName evidence="2">Acyltransferase 3 domain-containing protein</fullName>
    </recommendedName>
</protein>
<dbReference type="GO" id="GO:0000271">
    <property type="term" value="P:polysaccharide biosynthetic process"/>
    <property type="evidence" value="ECO:0007669"/>
    <property type="project" value="TreeGrafter"/>
</dbReference>
<dbReference type="Proteomes" id="UP000287188">
    <property type="component" value="Unassembled WGS sequence"/>
</dbReference>
<dbReference type="EMBL" id="BIFS01000001">
    <property type="protein sequence ID" value="GCE16407.1"/>
    <property type="molecule type" value="Genomic_DNA"/>
</dbReference>
<dbReference type="GO" id="GO:0016020">
    <property type="term" value="C:membrane"/>
    <property type="evidence" value="ECO:0007669"/>
    <property type="project" value="TreeGrafter"/>
</dbReference>
<evidence type="ECO:0000256" key="1">
    <source>
        <dbReference type="SAM" id="Phobius"/>
    </source>
</evidence>
<comment type="caution">
    <text evidence="3">The sequence shown here is derived from an EMBL/GenBank/DDBJ whole genome shotgun (WGS) entry which is preliminary data.</text>
</comment>
<dbReference type="InterPro" id="IPR050879">
    <property type="entry name" value="Acyltransferase_3"/>
</dbReference>
<gene>
    <name evidence="3" type="ORF">KDK_02070</name>
</gene>
<feature type="transmembrane region" description="Helical" evidence="1">
    <location>
        <begin position="422"/>
        <end position="444"/>
    </location>
</feature>
<feature type="transmembrane region" description="Helical" evidence="1">
    <location>
        <begin position="90"/>
        <end position="111"/>
    </location>
</feature>
<feature type="transmembrane region" description="Helical" evidence="1">
    <location>
        <begin position="50"/>
        <end position="70"/>
    </location>
</feature>
<feature type="transmembrane region" description="Helical" evidence="1">
    <location>
        <begin position="262"/>
        <end position="286"/>
    </location>
</feature>
<dbReference type="PANTHER" id="PTHR23028">
    <property type="entry name" value="ACETYLTRANSFERASE"/>
    <property type="match status" value="1"/>
</dbReference>
<proteinExistence type="predicted"/>
<evidence type="ECO:0000259" key="2">
    <source>
        <dbReference type="Pfam" id="PF01757"/>
    </source>
</evidence>
<dbReference type="Pfam" id="PF01757">
    <property type="entry name" value="Acyl_transf_3"/>
    <property type="match status" value="1"/>
</dbReference>
<sequence>MVMRIGKETLGALTNDYVCKIQNKIQKWSEAVTYSLEDGKQKKTIYALDGVRALACLGVVSFHLNLWSYIGHVWHPFFGDFGAMISSLALIGETGVLLFFLLSGFLLFLPYAKSMLFDSDWPSLRRFYIRRVFRILPAYYVALFLMLFYLNPDYLQPAYWDKILLFLTFRMDLPATYQQLNPPFWTLAIEFQFYLLLPLLAWLMGRLVRWGSLRFRMLKLSFCLLMMFAWGVITRYWGFKLADTNQLDAFIPHALLQVLRPYIFGTVSKFFESFAIGMFVCMLYIYLHHAPEAEQMRFRISRFCPLLLTFGLALLFIFNIWHYYAIYMIHLSLHFLDPYQVFLESYRDIFMQDGFSLAYGFFLFAILHGSRQLQRPFEWAPLRWIGFISFSLYMWHDPFVLYFQASLLPHFQYMGWSPVAQYVVYAFWVGITTIPLAITLYRWVELPGIRLGEKLCRLIERPQQKVEVAAISAAEGREAIPAATVSGLQPKEKI</sequence>
<reference evidence="4" key="1">
    <citation type="submission" date="2018-12" db="EMBL/GenBank/DDBJ databases">
        <title>Tengunoibacter tsumagoiensis gen. nov., sp. nov., Dictyobacter kobayashii sp. nov., D. alpinus sp. nov., and D. joshuensis sp. nov. and description of Dictyobacteraceae fam. nov. within the order Ktedonobacterales isolated from Tengu-no-mugimeshi.</title>
        <authorList>
            <person name="Wang C.M."/>
            <person name="Zheng Y."/>
            <person name="Sakai Y."/>
            <person name="Toyoda A."/>
            <person name="Minakuchi Y."/>
            <person name="Abe K."/>
            <person name="Yokota A."/>
            <person name="Yabe S."/>
        </authorList>
    </citation>
    <scope>NUCLEOTIDE SEQUENCE [LARGE SCALE GENOMIC DNA]</scope>
    <source>
        <strain evidence="4">Uno11</strain>
    </source>
</reference>
<feature type="transmembrane region" description="Helical" evidence="1">
    <location>
        <begin position="132"/>
        <end position="150"/>
    </location>
</feature>
<feature type="transmembrane region" description="Helical" evidence="1">
    <location>
        <begin position="217"/>
        <end position="237"/>
    </location>
</feature>
<keyword evidence="1" id="KW-0472">Membrane</keyword>
<feature type="domain" description="Acyltransferase 3" evidence="2">
    <location>
        <begin position="45"/>
        <end position="441"/>
    </location>
</feature>
<feature type="transmembrane region" description="Helical" evidence="1">
    <location>
        <begin position="306"/>
        <end position="329"/>
    </location>
</feature>
<accession>A0A402AB81</accession>
<name>A0A402AB81_9CHLR</name>
<keyword evidence="4" id="KW-1185">Reference proteome</keyword>
<keyword evidence="1" id="KW-1133">Transmembrane helix</keyword>
<feature type="transmembrane region" description="Helical" evidence="1">
    <location>
        <begin position="349"/>
        <end position="370"/>
    </location>
</feature>
<dbReference type="InterPro" id="IPR002656">
    <property type="entry name" value="Acyl_transf_3_dom"/>
</dbReference>
<dbReference type="AlphaFoldDB" id="A0A402AB81"/>
<feature type="transmembrane region" description="Helical" evidence="1">
    <location>
        <begin position="382"/>
        <end position="402"/>
    </location>
</feature>
<evidence type="ECO:0000313" key="3">
    <source>
        <dbReference type="EMBL" id="GCE16407.1"/>
    </source>
</evidence>
<evidence type="ECO:0000313" key="4">
    <source>
        <dbReference type="Proteomes" id="UP000287188"/>
    </source>
</evidence>
<feature type="transmembrane region" description="Helical" evidence="1">
    <location>
        <begin position="184"/>
        <end position="205"/>
    </location>
</feature>
<keyword evidence="1" id="KW-0812">Transmembrane</keyword>
<organism evidence="3 4">
    <name type="scientific">Dictyobacter kobayashii</name>
    <dbReference type="NCBI Taxonomy" id="2014872"/>
    <lineage>
        <taxon>Bacteria</taxon>
        <taxon>Bacillati</taxon>
        <taxon>Chloroflexota</taxon>
        <taxon>Ktedonobacteria</taxon>
        <taxon>Ktedonobacterales</taxon>
        <taxon>Dictyobacteraceae</taxon>
        <taxon>Dictyobacter</taxon>
    </lineage>
</organism>
<dbReference type="PANTHER" id="PTHR23028:SF53">
    <property type="entry name" value="ACYL_TRANSF_3 DOMAIN-CONTAINING PROTEIN"/>
    <property type="match status" value="1"/>
</dbReference>
<dbReference type="GO" id="GO:0016747">
    <property type="term" value="F:acyltransferase activity, transferring groups other than amino-acyl groups"/>
    <property type="evidence" value="ECO:0007669"/>
    <property type="project" value="InterPro"/>
</dbReference>